<reference evidence="2 3" key="1">
    <citation type="submission" date="2024-01" db="EMBL/GenBank/DDBJ databases">
        <title>The genomes of 5 underutilized Papilionoideae crops provide insights into root nodulation and disease resistanc.</title>
        <authorList>
            <person name="Jiang F."/>
        </authorList>
    </citation>
    <scope>NUCLEOTIDE SEQUENCE [LARGE SCALE GENOMIC DNA]</scope>
    <source>
        <strain evidence="2">LVBAO_FW01</strain>
        <tissue evidence="2">Leaves</tissue>
    </source>
</reference>
<dbReference type="AlphaFoldDB" id="A0AAN9KP45"/>
<dbReference type="Proteomes" id="UP001367508">
    <property type="component" value="Unassembled WGS sequence"/>
</dbReference>
<comment type="caution">
    <text evidence="2">The sequence shown here is derived from an EMBL/GenBank/DDBJ whole genome shotgun (WGS) entry which is preliminary data.</text>
</comment>
<evidence type="ECO:0000313" key="3">
    <source>
        <dbReference type="Proteomes" id="UP001367508"/>
    </source>
</evidence>
<keyword evidence="3" id="KW-1185">Reference proteome</keyword>
<protein>
    <submittedName>
        <fullName evidence="2">Uncharacterized protein</fullName>
    </submittedName>
</protein>
<dbReference type="EMBL" id="JAYMYQ010000007">
    <property type="protein sequence ID" value="KAK7321250.1"/>
    <property type="molecule type" value="Genomic_DNA"/>
</dbReference>
<evidence type="ECO:0000313" key="2">
    <source>
        <dbReference type="EMBL" id="KAK7321250.1"/>
    </source>
</evidence>
<proteinExistence type="predicted"/>
<accession>A0AAN9KP45</accession>
<feature type="region of interest" description="Disordered" evidence="1">
    <location>
        <begin position="1"/>
        <end position="20"/>
    </location>
</feature>
<organism evidence="2 3">
    <name type="scientific">Canavalia gladiata</name>
    <name type="common">Sword bean</name>
    <name type="synonym">Dolichos gladiatus</name>
    <dbReference type="NCBI Taxonomy" id="3824"/>
    <lineage>
        <taxon>Eukaryota</taxon>
        <taxon>Viridiplantae</taxon>
        <taxon>Streptophyta</taxon>
        <taxon>Embryophyta</taxon>
        <taxon>Tracheophyta</taxon>
        <taxon>Spermatophyta</taxon>
        <taxon>Magnoliopsida</taxon>
        <taxon>eudicotyledons</taxon>
        <taxon>Gunneridae</taxon>
        <taxon>Pentapetalae</taxon>
        <taxon>rosids</taxon>
        <taxon>fabids</taxon>
        <taxon>Fabales</taxon>
        <taxon>Fabaceae</taxon>
        <taxon>Papilionoideae</taxon>
        <taxon>50 kb inversion clade</taxon>
        <taxon>NPAAA clade</taxon>
        <taxon>indigoferoid/millettioid clade</taxon>
        <taxon>Phaseoleae</taxon>
        <taxon>Canavalia</taxon>
    </lineage>
</organism>
<feature type="compositionally biased region" description="Polar residues" evidence="1">
    <location>
        <begin position="7"/>
        <end position="20"/>
    </location>
</feature>
<gene>
    <name evidence="2" type="ORF">VNO77_31707</name>
</gene>
<sequence length="95" mass="10414">MKETQRRTNGSVSDSIGTPAYANTSLTPLQHEQLMQFLQAHLLQSFGPSLDAVSTDMEAGMVFTTCLLPSVIPDSTWIPDSSTISHIPHCHNLFI</sequence>
<evidence type="ECO:0000256" key="1">
    <source>
        <dbReference type="SAM" id="MobiDB-lite"/>
    </source>
</evidence>
<name>A0AAN9KP45_CANGL</name>